<gene>
    <name evidence="8" type="primary">marC</name>
    <name evidence="8" type="ORF">NCTC4670_00066</name>
</gene>
<organism evidence="8 9">
    <name type="scientific">Streptococcus dysgalactiae subsp. dysgalactiae</name>
    <dbReference type="NCBI Taxonomy" id="99822"/>
    <lineage>
        <taxon>Bacteria</taxon>
        <taxon>Bacillati</taxon>
        <taxon>Bacillota</taxon>
        <taxon>Bacilli</taxon>
        <taxon>Lactobacillales</taxon>
        <taxon>Streptococcaceae</taxon>
        <taxon>Streptococcus</taxon>
    </lineage>
</organism>
<feature type="transmembrane region" description="Helical" evidence="7">
    <location>
        <begin position="65"/>
        <end position="89"/>
    </location>
</feature>
<feature type="transmembrane region" description="Helical" evidence="7">
    <location>
        <begin position="180"/>
        <end position="201"/>
    </location>
</feature>
<evidence type="ECO:0000256" key="4">
    <source>
        <dbReference type="ARBA" id="ARBA00022692"/>
    </source>
</evidence>
<dbReference type="InterPro" id="IPR002771">
    <property type="entry name" value="Multi_antbiot-R_MarC"/>
</dbReference>
<evidence type="ECO:0000256" key="2">
    <source>
        <dbReference type="ARBA" id="ARBA00009784"/>
    </source>
</evidence>
<feature type="transmembrane region" description="Helical" evidence="7">
    <location>
        <begin position="140"/>
        <end position="159"/>
    </location>
</feature>
<evidence type="ECO:0000313" key="8">
    <source>
        <dbReference type="EMBL" id="SUN46604.1"/>
    </source>
</evidence>
<accession>A0A380JS80</accession>
<evidence type="ECO:0000256" key="1">
    <source>
        <dbReference type="ARBA" id="ARBA00004651"/>
    </source>
</evidence>
<dbReference type="NCBIfam" id="TIGR00427">
    <property type="entry name" value="NAAT family transporter"/>
    <property type="match status" value="1"/>
</dbReference>
<comment type="similarity">
    <text evidence="2 7">Belongs to the UPF0056 (MarC) family.</text>
</comment>
<feature type="transmembrane region" description="Helical" evidence="7">
    <location>
        <begin position="6"/>
        <end position="28"/>
    </location>
</feature>
<dbReference type="Pfam" id="PF01914">
    <property type="entry name" value="MarC"/>
    <property type="match status" value="1"/>
</dbReference>
<keyword evidence="3" id="KW-1003">Cell membrane</keyword>
<keyword evidence="4 7" id="KW-0812">Transmembrane</keyword>
<evidence type="ECO:0000256" key="7">
    <source>
        <dbReference type="RuleBase" id="RU362048"/>
    </source>
</evidence>
<dbReference type="EMBL" id="UHFG01000004">
    <property type="protein sequence ID" value="SUN46604.1"/>
    <property type="molecule type" value="Genomic_DNA"/>
</dbReference>
<protein>
    <recommendedName>
        <fullName evidence="7">UPF0056 membrane protein</fullName>
    </recommendedName>
</protein>
<name>A0A380JS80_STRDY</name>
<reference evidence="8 9" key="1">
    <citation type="submission" date="2018-06" db="EMBL/GenBank/DDBJ databases">
        <authorList>
            <consortium name="Pathogen Informatics"/>
            <person name="Doyle S."/>
        </authorList>
    </citation>
    <scope>NUCLEOTIDE SEQUENCE [LARGE SCALE GENOMIC DNA]</scope>
    <source>
        <strain evidence="8 9">NCTC4670</strain>
    </source>
</reference>
<evidence type="ECO:0000313" key="9">
    <source>
        <dbReference type="Proteomes" id="UP000254797"/>
    </source>
</evidence>
<dbReference type="AlphaFoldDB" id="A0A380JS80"/>
<dbReference type="RefSeq" id="WP_115245492.1">
    <property type="nucleotide sequence ID" value="NZ_UHFG01000004.1"/>
</dbReference>
<dbReference type="PANTHER" id="PTHR33508:SF1">
    <property type="entry name" value="UPF0056 MEMBRANE PROTEIN YHCE"/>
    <property type="match status" value="1"/>
</dbReference>
<evidence type="ECO:0000256" key="6">
    <source>
        <dbReference type="ARBA" id="ARBA00023136"/>
    </source>
</evidence>
<comment type="subcellular location">
    <subcellularLocation>
        <location evidence="1 7">Cell membrane</location>
        <topology evidence="1 7">Multi-pass membrane protein</topology>
    </subcellularLocation>
</comment>
<evidence type="ECO:0000256" key="3">
    <source>
        <dbReference type="ARBA" id="ARBA00022475"/>
    </source>
</evidence>
<keyword evidence="6 7" id="KW-0472">Membrane</keyword>
<evidence type="ECO:0000256" key="5">
    <source>
        <dbReference type="ARBA" id="ARBA00022989"/>
    </source>
</evidence>
<dbReference type="GO" id="GO:0005886">
    <property type="term" value="C:plasma membrane"/>
    <property type="evidence" value="ECO:0007669"/>
    <property type="project" value="UniProtKB-SubCell"/>
</dbReference>
<feature type="transmembrane region" description="Helical" evidence="7">
    <location>
        <begin position="40"/>
        <end position="59"/>
    </location>
</feature>
<feature type="transmembrane region" description="Helical" evidence="7">
    <location>
        <begin position="110"/>
        <end position="134"/>
    </location>
</feature>
<dbReference type="Proteomes" id="UP000254797">
    <property type="component" value="Unassembled WGS sequence"/>
</dbReference>
<dbReference type="PANTHER" id="PTHR33508">
    <property type="entry name" value="UPF0056 MEMBRANE PROTEIN YHCE"/>
    <property type="match status" value="1"/>
</dbReference>
<keyword evidence="5 7" id="KW-1133">Transmembrane helix</keyword>
<sequence>MVSKFILTFMAFFAIMNPLSNLPAYIALVADDDQIISKRIARKSLTIAFVIIAIVVMTGHALFTLFGITIAALRIAGGILVALTSYHMINGVHSPDAKHVGNELVPDPTAVAVSPLAMPLFAGPGTIAIAITLSQGGWEHRLITLTAFLLLCLLTYLLLLSARDIARFLGQNIMAIITRVMGLILTTIGMQMLIMGIQGAFK</sequence>
<proteinExistence type="inferred from homology"/>